<dbReference type="Proteomes" id="UP001549145">
    <property type="component" value="Unassembled WGS sequence"/>
</dbReference>
<name>A0ABV2L705_9HYPH</name>
<dbReference type="SUPFAM" id="SSF52317">
    <property type="entry name" value="Class I glutamine amidotransferase-like"/>
    <property type="match status" value="1"/>
</dbReference>
<protein>
    <submittedName>
        <fullName evidence="2">GMP synthase (Glutamine-hydrolyzing)</fullName>
        <ecNumber evidence="2">6.3.5.2</ecNumber>
    </submittedName>
</protein>
<sequence>MLHLLVADGNDREGRASHVAGTGVTSAEAYAATLCQLAPGTACTLINPADADEALPSGTAFSDYDGLVVTGSTLHVRDGGDAVRRQIDLMRHALESGLPVFGSCWGVQVAAVVAGGEAGPNPKGPEYGFSRDLVLTEAGRTHPLLMGRGRRFDAPAMHLDAVVAPPPQATVLAGNGLLSVQAIEIVHGPGVFWGTQYHPELDLDALAAMLRLSAEDVVEAGALPDRAAVEAYAADLCAIHAAPQAHPELVARHRLGPDLLEPVRRRAEIGNFLEHLVRPRVEAAA</sequence>
<dbReference type="GO" id="GO:0003922">
    <property type="term" value="F:GMP synthase (glutamine-hydrolyzing) activity"/>
    <property type="evidence" value="ECO:0007669"/>
    <property type="project" value="UniProtKB-EC"/>
</dbReference>
<dbReference type="InterPro" id="IPR029062">
    <property type="entry name" value="Class_I_gatase-like"/>
</dbReference>
<dbReference type="InterPro" id="IPR017926">
    <property type="entry name" value="GATASE"/>
</dbReference>
<reference evidence="2 3" key="1">
    <citation type="submission" date="2024-06" db="EMBL/GenBank/DDBJ databases">
        <title>Genomic Encyclopedia of Type Strains, Phase IV (KMG-IV): sequencing the most valuable type-strain genomes for metagenomic binning, comparative biology and taxonomic classification.</title>
        <authorList>
            <person name="Goeker M."/>
        </authorList>
    </citation>
    <scope>NUCLEOTIDE SEQUENCE [LARGE SCALE GENOMIC DNA]</scope>
    <source>
        <strain evidence="2 3">DSM 21331</strain>
    </source>
</reference>
<evidence type="ECO:0000313" key="2">
    <source>
        <dbReference type="EMBL" id="MET3693619.1"/>
    </source>
</evidence>
<gene>
    <name evidence="2" type="ORF">ABID43_003170</name>
</gene>
<dbReference type="RefSeq" id="WP_354465762.1">
    <property type="nucleotide sequence ID" value="NZ_JBEPMM010000009.1"/>
</dbReference>
<dbReference type="Gene3D" id="3.40.50.880">
    <property type="match status" value="1"/>
</dbReference>
<proteinExistence type="predicted"/>
<dbReference type="Pfam" id="PF00117">
    <property type="entry name" value="GATase"/>
    <property type="match status" value="1"/>
</dbReference>
<accession>A0ABV2L705</accession>
<feature type="domain" description="Glutamine amidotransferase" evidence="1">
    <location>
        <begin position="56"/>
        <end position="204"/>
    </location>
</feature>
<dbReference type="CDD" id="cd01741">
    <property type="entry name" value="GATase1_1"/>
    <property type="match status" value="1"/>
</dbReference>
<dbReference type="PROSITE" id="PS51273">
    <property type="entry name" value="GATASE_TYPE_1"/>
    <property type="match status" value="1"/>
</dbReference>
<evidence type="ECO:0000313" key="3">
    <source>
        <dbReference type="Proteomes" id="UP001549145"/>
    </source>
</evidence>
<dbReference type="PANTHER" id="PTHR42695">
    <property type="entry name" value="GLUTAMINE AMIDOTRANSFERASE YLR126C-RELATED"/>
    <property type="match status" value="1"/>
</dbReference>
<dbReference type="EMBL" id="JBEPMM010000009">
    <property type="protein sequence ID" value="MET3693619.1"/>
    <property type="molecule type" value="Genomic_DNA"/>
</dbReference>
<evidence type="ECO:0000259" key="1">
    <source>
        <dbReference type="Pfam" id="PF00117"/>
    </source>
</evidence>
<comment type="caution">
    <text evidence="2">The sequence shown here is derived from an EMBL/GenBank/DDBJ whole genome shotgun (WGS) entry which is preliminary data.</text>
</comment>
<dbReference type="InterPro" id="IPR044992">
    <property type="entry name" value="ChyE-like"/>
</dbReference>
<dbReference type="PANTHER" id="PTHR42695:SF5">
    <property type="entry name" value="GLUTAMINE AMIDOTRANSFERASE YLR126C-RELATED"/>
    <property type="match status" value="1"/>
</dbReference>
<dbReference type="EC" id="6.3.5.2" evidence="2"/>
<keyword evidence="3" id="KW-1185">Reference proteome</keyword>
<organism evidence="2 3">
    <name type="scientific">Methylobacterium goesingense</name>
    <dbReference type="NCBI Taxonomy" id="243690"/>
    <lineage>
        <taxon>Bacteria</taxon>
        <taxon>Pseudomonadati</taxon>
        <taxon>Pseudomonadota</taxon>
        <taxon>Alphaproteobacteria</taxon>
        <taxon>Hyphomicrobiales</taxon>
        <taxon>Methylobacteriaceae</taxon>
        <taxon>Methylobacterium</taxon>
    </lineage>
</organism>
<keyword evidence="2" id="KW-0436">Ligase</keyword>